<dbReference type="InterPro" id="IPR036869">
    <property type="entry name" value="J_dom_sf"/>
</dbReference>
<dbReference type="CDD" id="cd06257">
    <property type="entry name" value="DnaJ"/>
    <property type="match status" value="1"/>
</dbReference>
<dbReference type="PROSITE" id="PS00636">
    <property type="entry name" value="DNAJ_1"/>
    <property type="match status" value="1"/>
</dbReference>
<sequence>MNALLSSQMINADDPDYYTVLEIDRTADAEGVKRAYRKLALKWHPDKNPNNKEEAEKRFKLISEAYEVLSDPSKKQMYDTYGKQGLVNGGTSSSATFDPSQFVAGLDPFFAFRPFGFNFRDPMDIFREVFAGSGIDLLFSAPGIHDVSGVSNHFHDRVHRSSTAHRAARYANAHNPYAQCRSNSTHLQAYNPQAAAMHVASPADVMTNVFGSFFGGGGLFPQMNMFSSPFGSTTMFSSTAGGGGNFRSVSSSSRVVNGRVVKTTTVVENGVETITEEIDGQVTNQTIRQCGAGAVQAL</sequence>
<dbReference type="PANTHER" id="PTHR45168">
    <property type="entry name" value="DNAJ HOMOLOG SUBFAMILY B MEMBER 2"/>
    <property type="match status" value="1"/>
</dbReference>
<dbReference type="InterPro" id="IPR001623">
    <property type="entry name" value="DnaJ_domain"/>
</dbReference>
<dbReference type="PROSITE" id="PS50076">
    <property type="entry name" value="DNAJ_2"/>
    <property type="match status" value="1"/>
</dbReference>
<feature type="domain" description="J" evidence="2">
    <location>
        <begin position="16"/>
        <end position="82"/>
    </location>
</feature>
<organism evidence="3 4">
    <name type="scientific">Protopolystoma xenopodis</name>
    <dbReference type="NCBI Taxonomy" id="117903"/>
    <lineage>
        <taxon>Eukaryota</taxon>
        <taxon>Metazoa</taxon>
        <taxon>Spiralia</taxon>
        <taxon>Lophotrochozoa</taxon>
        <taxon>Platyhelminthes</taxon>
        <taxon>Monogenea</taxon>
        <taxon>Polyopisthocotylea</taxon>
        <taxon>Polystomatidea</taxon>
        <taxon>Polystomatidae</taxon>
        <taxon>Protopolystoma</taxon>
    </lineage>
</organism>
<keyword evidence="1" id="KW-0143">Chaperone</keyword>
<dbReference type="GO" id="GO:0051082">
    <property type="term" value="F:unfolded protein binding"/>
    <property type="evidence" value="ECO:0007669"/>
    <property type="project" value="InterPro"/>
</dbReference>
<dbReference type="EMBL" id="CAAALY010057879">
    <property type="protein sequence ID" value="VEL22695.1"/>
    <property type="molecule type" value="Genomic_DNA"/>
</dbReference>
<comment type="caution">
    <text evidence="3">The sequence shown here is derived from an EMBL/GenBank/DDBJ whole genome shotgun (WGS) entry which is preliminary data.</text>
</comment>
<dbReference type="Gene3D" id="1.10.287.110">
    <property type="entry name" value="DnaJ domain"/>
    <property type="match status" value="1"/>
</dbReference>
<dbReference type="PANTHER" id="PTHR45168:SF3">
    <property type="entry name" value="DNAJ HEAT SHOCK PROTEIN FAMILY (HSP40) MEMBER B2"/>
    <property type="match status" value="1"/>
</dbReference>
<dbReference type="GO" id="GO:0030544">
    <property type="term" value="F:Hsp70 protein binding"/>
    <property type="evidence" value="ECO:0007669"/>
    <property type="project" value="InterPro"/>
</dbReference>
<proteinExistence type="predicted"/>
<dbReference type="Pfam" id="PF00226">
    <property type="entry name" value="DnaJ"/>
    <property type="match status" value="1"/>
</dbReference>
<dbReference type="InterPro" id="IPR043183">
    <property type="entry name" value="DNJB2/6-like"/>
</dbReference>
<dbReference type="SMART" id="SM00271">
    <property type="entry name" value="DnaJ"/>
    <property type="match status" value="1"/>
</dbReference>
<dbReference type="OrthoDB" id="10250354at2759"/>
<dbReference type="SUPFAM" id="SSF46565">
    <property type="entry name" value="Chaperone J-domain"/>
    <property type="match status" value="1"/>
</dbReference>
<keyword evidence="4" id="KW-1185">Reference proteome</keyword>
<evidence type="ECO:0000256" key="1">
    <source>
        <dbReference type="ARBA" id="ARBA00023186"/>
    </source>
</evidence>
<dbReference type="InterPro" id="IPR018253">
    <property type="entry name" value="DnaJ_domain_CS"/>
</dbReference>
<name>A0A3S5CHW2_9PLAT</name>
<reference evidence="3" key="1">
    <citation type="submission" date="2018-11" db="EMBL/GenBank/DDBJ databases">
        <authorList>
            <consortium name="Pathogen Informatics"/>
        </authorList>
    </citation>
    <scope>NUCLEOTIDE SEQUENCE</scope>
</reference>
<evidence type="ECO:0000313" key="4">
    <source>
        <dbReference type="Proteomes" id="UP000784294"/>
    </source>
</evidence>
<dbReference type="AlphaFoldDB" id="A0A3S5CHW2"/>
<gene>
    <name evidence="3" type="ORF">PXEA_LOCUS16135</name>
</gene>
<dbReference type="PRINTS" id="PR00625">
    <property type="entry name" value="JDOMAIN"/>
</dbReference>
<accession>A0A3S5CHW2</accession>
<protein>
    <recommendedName>
        <fullName evidence="2">J domain-containing protein</fullName>
    </recommendedName>
</protein>
<evidence type="ECO:0000313" key="3">
    <source>
        <dbReference type="EMBL" id="VEL22695.1"/>
    </source>
</evidence>
<evidence type="ECO:0000259" key="2">
    <source>
        <dbReference type="PROSITE" id="PS50076"/>
    </source>
</evidence>
<dbReference type="Proteomes" id="UP000784294">
    <property type="component" value="Unassembled WGS sequence"/>
</dbReference>